<name>A0A547PE94_9SPHN</name>
<organism evidence="2 3">
    <name type="scientific">Erythrobacter insulae</name>
    <dbReference type="NCBI Taxonomy" id="2584124"/>
    <lineage>
        <taxon>Bacteria</taxon>
        <taxon>Pseudomonadati</taxon>
        <taxon>Pseudomonadota</taxon>
        <taxon>Alphaproteobacteria</taxon>
        <taxon>Sphingomonadales</taxon>
        <taxon>Erythrobacteraceae</taxon>
        <taxon>Erythrobacter/Porphyrobacter group</taxon>
        <taxon>Erythrobacter</taxon>
    </lineage>
</organism>
<dbReference type="AlphaFoldDB" id="A0A547PE94"/>
<proteinExistence type="predicted"/>
<keyword evidence="3" id="KW-1185">Reference proteome</keyword>
<comment type="caution">
    <text evidence="2">The sequence shown here is derived from an EMBL/GenBank/DDBJ whole genome shotgun (WGS) entry which is preliminary data.</text>
</comment>
<dbReference type="RefSeq" id="WP_142788726.1">
    <property type="nucleotide sequence ID" value="NZ_VHJK01000001.1"/>
</dbReference>
<protein>
    <recommendedName>
        <fullName evidence="4">Terminase</fullName>
    </recommendedName>
</protein>
<sequence>MPKTPAPDTAQIPDFTPVPRKRMRRGGWSAERQRAFIEALAETGSVRAACRRLGVGEHHIYTLRRHPEAESFRKAWEAALDIGIARIEDVAMDRALNGVEEPVYHRGEIVGTRRVYNDRLLMFLLKSRAPDRFGETRPSGKPDAIRAMTDKRTLKRMTKKLRPKIRAELLAQEQAAITAEARASAPTPEQIRASIDTKIEGFRRAAEYRRKQEWETLSEETRDAWARYEALKKRDLERIADEDEAQRKLLEGPNQQSNSA</sequence>
<feature type="region of interest" description="Disordered" evidence="1">
    <location>
        <begin position="1"/>
        <end position="27"/>
    </location>
</feature>
<dbReference type="Gene3D" id="1.10.10.60">
    <property type="entry name" value="Homeodomain-like"/>
    <property type="match status" value="1"/>
</dbReference>
<evidence type="ECO:0000313" key="3">
    <source>
        <dbReference type="Proteomes" id="UP000316343"/>
    </source>
</evidence>
<evidence type="ECO:0008006" key="4">
    <source>
        <dbReference type="Google" id="ProtNLM"/>
    </source>
</evidence>
<dbReference type="OrthoDB" id="7282816at2"/>
<evidence type="ECO:0000313" key="2">
    <source>
        <dbReference type="EMBL" id="TRD12455.1"/>
    </source>
</evidence>
<dbReference type="Proteomes" id="UP000316343">
    <property type="component" value="Unassembled WGS sequence"/>
</dbReference>
<reference evidence="2 3" key="1">
    <citation type="submission" date="2019-06" db="EMBL/GenBank/DDBJ databases">
        <title>Erythrobacter insulae sp. nov., isolated from a tidal flat.</title>
        <authorList>
            <person name="Yoon J.-H."/>
        </authorList>
    </citation>
    <scope>NUCLEOTIDE SEQUENCE [LARGE SCALE GENOMIC DNA]</scope>
    <source>
        <strain evidence="2 3">JBTF-M21</strain>
    </source>
</reference>
<gene>
    <name evidence="2" type="ORF">FGU71_11665</name>
</gene>
<accession>A0A547PE94</accession>
<dbReference type="EMBL" id="VHJK01000001">
    <property type="protein sequence ID" value="TRD12455.1"/>
    <property type="molecule type" value="Genomic_DNA"/>
</dbReference>
<evidence type="ECO:0000256" key="1">
    <source>
        <dbReference type="SAM" id="MobiDB-lite"/>
    </source>
</evidence>